<keyword evidence="1" id="KW-0802">TPR repeat</keyword>
<feature type="repeat" description="TPR" evidence="1">
    <location>
        <begin position="284"/>
        <end position="317"/>
    </location>
</feature>
<keyword evidence="4" id="KW-1185">Reference proteome</keyword>
<dbReference type="InterPro" id="IPR019734">
    <property type="entry name" value="TPR_rpt"/>
</dbReference>
<comment type="caution">
    <text evidence="3">The sequence shown here is derived from an EMBL/GenBank/DDBJ whole genome shotgun (WGS) entry which is preliminary data.</text>
</comment>
<dbReference type="SMART" id="SM00028">
    <property type="entry name" value="TPR"/>
    <property type="match status" value="5"/>
</dbReference>
<dbReference type="Pfam" id="PF13374">
    <property type="entry name" value="TPR_10"/>
    <property type="match status" value="1"/>
</dbReference>
<organism evidence="3 4">
    <name type="scientific">Reichenbachiella ulvae</name>
    <dbReference type="NCBI Taxonomy" id="2980104"/>
    <lineage>
        <taxon>Bacteria</taxon>
        <taxon>Pseudomonadati</taxon>
        <taxon>Bacteroidota</taxon>
        <taxon>Cytophagia</taxon>
        <taxon>Cytophagales</taxon>
        <taxon>Reichenbachiellaceae</taxon>
        <taxon>Reichenbachiella</taxon>
    </lineage>
</organism>
<protein>
    <submittedName>
        <fullName evidence="3">CHAT domain-containing protein</fullName>
    </submittedName>
</protein>
<reference evidence="3 4" key="1">
    <citation type="submission" date="2022-10" db="EMBL/GenBank/DDBJ databases">
        <title>Comparative genomics and taxonomic characterization of three novel marine species of genus Reichenbachiella exhibiting antioxidant and polysaccharide degradation activities.</title>
        <authorList>
            <person name="Muhammad N."/>
            <person name="Lee Y.-J."/>
            <person name="Ko J."/>
            <person name="Kim S.-G."/>
        </authorList>
    </citation>
    <scope>NUCLEOTIDE SEQUENCE [LARGE SCALE GENOMIC DNA]</scope>
    <source>
        <strain evidence="3 4">ABR2-5</strain>
    </source>
</reference>
<dbReference type="PROSITE" id="PS50005">
    <property type="entry name" value="TPR"/>
    <property type="match status" value="1"/>
</dbReference>
<feature type="domain" description="CHAT" evidence="2">
    <location>
        <begin position="589"/>
        <end position="864"/>
    </location>
</feature>
<evidence type="ECO:0000313" key="4">
    <source>
        <dbReference type="Proteomes" id="UP001300692"/>
    </source>
</evidence>
<proteinExistence type="predicted"/>
<dbReference type="InterPro" id="IPR011990">
    <property type="entry name" value="TPR-like_helical_dom_sf"/>
</dbReference>
<evidence type="ECO:0000313" key="3">
    <source>
        <dbReference type="EMBL" id="MCV9386265.1"/>
    </source>
</evidence>
<dbReference type="Pfam" id="PF13424">
    <property type="entry name" value="TPR_12"/>
    <property type="match status" value="1"/>
</dbReference>
<evidence type="ECO:0000256" key="1">
    <source>
        <dbReference type="PROSITE-ProRule" id="PRU00339"/>
    </source>
</evidence>
<dbReference type="Pfam" id="PF12770">
    <property type="entry name" value="CHAT"/>
    <property type="match status" value="1"/>
</dbReference>
<dbReference type="EMBL" id="JAOYOD010000001">
    <property type="protein sequence ID" value="MCV9386265.1"/>
    <property type="molecule type" value="Genomic_DNA"/>
</dbReference>
<evidence type="ECO:0000259" key="2">
    <source>
        <dbReference type="Pfam" id="PF12770"/>
    </source>
</evidence>
<dbReference type="SUPFAM" id="SSF48452">
    <property type="entry name" value="TPR-like"/>
    <property type="match status" value="2"/>
</dbReference>
<dbReference type="Gene3D" id="1.25.40.10">
    <property type="entry name" value="Tetratricopeptide repeat domain"/>
    <property type="match status" value="2"/>
</dbReference>
<dbReference type="PANTHER" id="PTHR10098">
    <property type="entry name" value="RAPSYN-RELATED"/>
    <property type="match status" value="1"/>
</dbReference>
<sequence>MAEADSLFTHSQFDEAFKLFESNAESFYGNGDQENYIYCHLRMAACEIGKGEIDAGVFRAEQSLEHIREYLEDTTSIIAQAHMVVGSGYLHVGRNDLALENLLLAEPYLEEKTLNKAECLEEIGVAYWNNGNRDLALQFHERALDIRRKIDQIPASLIGDSNNNIGLVYLNEEPLQSIIYFNRAVDLYQDNPEQNRRKIALCYVNIAYANAELANYMEALEYLDRMDSIWADIYDGPHGNKAFVLNNRGRIYKMKGDFNQALVYQQEALKMYLNIHGEKHPDVANTFLLIGQIYQQKGDYERAAINYQRSVYSNLYDQSFADLYSNPEIKNFYNADILLTSLQSKAKAMEALHFEKSLKKRDIDGALTSYLLCDELISIIRQTRINEADKLRLAGIAAEVYENGIYIAQYLSEHSFKKKEYLKIAFEFAERSKAALLLQAINDTNAKHFAGIPDSELALEDSLKVEIDLLDQMLMQDISDEERERIKGQVFEYQRALRDFVSGLEEKYPSYYQLKYDTKLASVWDVQASLTDEEWLLSYFVGEKKIFVFSITSDKYQLFDVDKPEKFNSQVIGMRNTIKYRMEEENRSISKQLYQLLIPKMEKGKSSLTILPDGLLSTVTFESLIDEEGSYLIERIAINYDYSATLYLQKPLEQLHGDMSALLVAPVEFDANSGMSDLPSTEKEVNEIRYLLSGNGLTVDVSLHEQASESNVVHKLEEGYRYLHLATHGMVDEDHPGQSSIYLNADQSGDGRLYCSEIYSTKINSNLVSLSACETGLGKISQGEGVIGLSRALKYSGAQNLLVSLWQVNDQSTSELMISFYKNHLYHSDKEGYRDDLRKAKLEMIRSEKYSDPYYWAPFILIGR</sequence>
<dbReference type="Proteomes" id="UP001300692">
    <property type="component" value="Unassembled WGS sequence"/>
</dbReference>
<gene>
    <name evidence="3" type="ORF">N7U62_06290</name>
</gene>
<dbReference type="PANTHER" id="PTHR10098:SF108">
    <property type="entry name" value="TETRATRICOPEPTIDE REPEAT PROTEIN 28"/>
    <property type="match status" value="1"/>
</dbReference>
<dbReference type="RefSeq" id="WP_264137050.1">
    <property type="nucleotide sequence ID" value="NZ_JAOYOD010000001.1"/>
</dbReference>
<name>A0ABT3CS11_9BACT</name>
<dbReference type="InterPro" id="IPR024983">
    <property type="entry name" value="CHAT_dom"/>
</dbReference>
<accession>A0ABT3CS11</accession>